<evidence type="ECO:0000313" key="3">
    <source>
        <dbReference type="Proteomes" id="UP000823388"/>
    </source>
</evidence>
<dbReference type="EMBL" id="CM029054">
    <property type="protein sequence ID" value="KAG2538981.1"/>
    <property type="molecule type" value="Genomic_DNA"/>
</dbReference>
<feature type="region of interest" description="Disordered" evidence="1">
    <location>
        <begin position="72"/>
        <end position="140"/>
    </location>
</feature>
<feature type="compositionally biased region" description="Basic and acidic residues" evidence="1">
    <location>
        <begin position="89"/>
        <end position="100"/>
    </location>
</feature>
<proteinExistence type="predicted"/>
<evidence type="ECO:0000256" key="1">
    <source>
        <dbReference type="SAM" id="MobiDB-lite"/>
    </source>
</evidence>
<dbReference type="Proteomes" id="UP000823388">
    <property type="component" value="Chromosome 9N"/>
</dbReference>
<protein>
    <submittedName>
        <fullName evidence="2">Uncharacterized protein</fullName>
    </submittedName>
</protein>
<gene>
    <name evidence="2" type="ORF">PVAP13_9NG375800</name>
</gene>
<comment type="caution">
    <text evidence="2">The sequence shown here is derived from an EMBL/GenBank/DDBJ whole genome shotgun (WGS) entry which is preliminary data.</text>
</comment>
<name>A0A8T0MNI2_PANVG</name>
<dbReference type="AlphaFoldDB" id="A0A8T0MNI2"/>
<keyword evidence="3" id="KW-1185">Reference proteome</keyword>
<organism evidence="2 3">
    <name type="scientific">Panicum virgatum</name>
    <name type="common">Blackwell switchgrass</name>
    <dbReference type="NCBI Taxonomy" id="38727"/>
    <lineage>
        <taxon>Eukaryota</taxon>
        <taxon>Viridiplantae</taxon>
        <taxon>Streptophyta</taxon>
        <taxon>Embryophyta</taxon>
        <taxon>Tracheophyta</taxon>
        <taxon>Spermatophyta</taxon>
        <taxon>Magnoliopsida</taxon>
        <taxon>Liliopsida</taxon>
        <taxon>Poales</taxon>
        <taxon>Poaceae</taxon>
        <taxon>PACMAD clade</taxon>
        <taxon>Panicoideae</taxon>
        <taxon>Panicodae</taxon>
        <taxon>Paniceae</taxon>
        <taxon>Panicinae</taxon>
        <taxon>Panicum</taxon>
        <taxon>Panicum sect. Hiantes</taxon>
    </lineage>
</organism>
<accession>A0A8T0MNI2</accession>
<reference evidence="2" key="1">
    <citation type="submission" date="2020-05" db="EMBL/GenBank/DDBJ databases">
        <title>WGS assembly of Panicum virgatum.</title>
        <authorList>
            <person name="Lovell J.T."/>
            <person name="Jenkins J."/>
            <person name="Shu S."/>
            <person name="Juenger T.E."/>
            <person name="Schmutz J."/>
        </authorList>
    </citation>
    <scope>NUCLEOTIDE SEQUENCE</scope>
    <source>
        <strain evidence="2">AP13</strain>
    </source>
</reference>
<sequence>MARNPHGHAFFPSFYSSLPFTNPLQELGPSRRHNGVGEPAICTAARELLVASTARQRKDIAARARAQKLGTSSMVMAAHGRKAATAAQERGRPPVEEKFSGRSLAGNPSFGAPPPPRSTGGCMFPANPRSNGGMSPAAPT</sequence>
<evidence type="ECO:0000313" key="2">
    <source>
        <dbReference type="EMBL" id="KAG2538981.1"/>
    </source>
</evidence>